<dbReference type="SMART" id="SM00448">
    <property type="entry name" value="REC"/>
    <property type="match status" value="1"/>
</dbReference>
<feature type="modified residue" description="4-aspartylphosphate" evidence="2">
    <location>
        <position position="57"/>
    </location>
</feature>
<dbReference type="InterPro" id="IPR013976">
    <property type="entry name" value="HDOD"/>
</dbReference>
<name>A0A2N3L864_9PROT</name>
<dbReference type="Gene3D" id="3.40.50.2300">
    <property type="match status" value="1"/>
</dbReference>
<evidence type="ECO:0000313" key="4">
    <source>
        <dbReference type="EMBL" id="PKR59021.1"/>
    </source>
</evidence>
<dbReference type="Pfam" id="PF00072">
    <property type="entry name" value="Response_reg"/>
    <property type="match status" value="1"/>
</dbReference>
<dbReference type="PANTHER" id="PTHR44591:SF19">
    <property type="entry name" value="TWO-COMPONENT RESPONSE REGULATOR-RELATED"/>
    <property type="match status" value="1"/>
</dbReference>
<sequence length="409" mass="45858">MTERISIIFVDDDPNVLNGLRRRMITKRPNWTIAFCGSAKDALDKLDQQPADVVISDMRMPVMDGAEFLRIVAKRFPQTSRILLSGYADEAAIQNGTAATHHFLAKPCTDTDIIHAVERGLILQAYLRDPQLLDLLQCMPDDQIWPPVFHRLHLILQFRGPHSHTELADFANDHPGLTALARELARREGLIAQNASIDFIDLVDMLGFESTKALCILWAEMGAPNGLAINQIDVKLHRSLILGQIAADIARQQNHPSEFIDYVRAAALLCHIGENIFARIRPDLYASSRETADRDTCDIVSAEIAEIGIAHPAVSACLCALWGFRHEIVENIAFHHRPESAPTHHSESLLMVYAAQHFARKIGTDGAGRAMKYDLATGFIHKCQAETIWPQWEQMCLERHLPQERIAAR</sequence>
<proteinExistence type="predicted"/>
<protein>
    <submittedName>
        <fullName evidence="4">Response regulator</fullName>
    </submittedName>
</protein>
<dbReference type="PROSITE" id="PS50110">
    <property type="entry name" value="RESPONSE_REGULATORY"/>
    <property type="match status" value="1"/>
</dbReference>
<dbReference type="EMBL" id="NXGX01000003">
    <property type="protein sequence ID" value="PKR59021.1"/>
    <property type="molecule type" value="Genomic_DNA"/>
</dbReference>
<comment type="caution">
    <text evidence="4">The sequence shown here is derived from an EMBL/GenBank/DDBJ whole genome shotgun (WGS) entry which is preliminary data.</text>
</comment>
<keyword evidence="1 2" id="KW-0597">Phosphoprotein</keyword>
<dbReference type="CDD" id="cd17569">
    <property type="entry name" value="REC_HupR-like"/>
    <property type="match status" value="1"/>
</dbReference>
<dbReference type="RefSeq" id="WP_101301566.1">
    <property type="nucleotide sequence ID" value="NZ_NXGX01000003.1"/>
</dbReference>
<dbReference type="SUPFAM" id="SSF109604">
    <property type="entry name" value="HD-domain/PDEase-like"/>
    <property type="match status" value="1"/>
</dbReference>
<dbReference type="GO" id="GO:0000160">
    <property type="term" value="P:phosphorelay signal transduction system"/>
    <property type="evidence" value="ECO:0007669"/>
    <property type="project" value="InterPro"/>
</dbReference>
<dbReference type="InterPro" id="IPR011006">
    <property type="entry name" value="CheY-like_superfamily"/>
</dbReference>
<evidence type="ECO:0000259" key="3">
    <source>
        <dbReference type="PROSITE" id="PS50110"/>
    </source>
</evidence>
<gene>
    <name evidence="4" type="ORF">COO92_09305</name>
</gene>
<keyword evidence="5" id="KW-1185">Reference proteome</keyword>
<organism evidence="4 5">
    <name type="scientific">Thalassospira lohafexi</name>
    <dbReference type="NCBI Taxonomy" id="744227"/>
    <lineage>
        <taxon>Bacteria</taxon>
        <taxon>Pseudomonadati</taxon>
        <taxon>Pseudomonadota</taxon>
        <taxon>Alphaproteobacteria</taxon>
        <taxon>Rhodospirillales</taxon>
        <taxon>Thalassospiraceae</taxon>
        <taxon>Thalassospira</taxon>
    </lineage>
</organism>
<dbReference type="InterPro" id="IPR001789">
    <property type="entry name" value="Sig_transdc_resp-reg_receiver"/>
</dbReference>
<evidence type="ECO:0000256" key="1">
    <source>
        <dbReference type="ARBA" id="ARBA00022553"/>
    </source>
</evidence>
<dbReference type="SUPFAM" id="SSF52172">
    <property type="entry name" value="CheY-like"/>
    <property type="match status" value="1"/>
</dbReference>
<evidence type="ECO:0000256" key="2">
    <source>
        <dbReference type="PROSITE-ProRule" id="PRU00169"/>
    </source>
</evidence>
<dbReference type="InterPro" id="IPR050595">
    <property type="entry name" value="Bact_response_regulator"/>
</dbReference>
<dbReference type="Proteomes" id="UP000233332">
    <property type="component" value="Unassembled WGS sequence"/>
</dbReference>
<dbReference type="Pfam" id="PF08668">
    <property type="entry name" value="HDOD"/>
    <property type="match status" value="1"/>
</dbReference>
<dbReference type="AlphaFoldDB" id="A0A2N3L864"/>
<feature type="domain" description="Response regulatory" evidence="3">
    <location>
        <begin position="6"/>
        <end position="121"/>
    </location>
</feature>
<dbReference type="PANTHER" id="PTHR44591">
    <property type="entry name" value="STRESS RESPONSE REGULATOR PROTEIN 1"/>
    <property type="match status" value="1"/>
</dbReference>
<evidence type="ECO:0000313" key="5">
    <source>
        <dbReference type="Proteomes" id="UP000233332"/>
    </source>
</evidence>
<dbReference type="Gene3D" id="1.10.3210.10">
    <property type="entry name" value="Hypothetical protein af1432"/>
    <property type="match status" value="1"/>
</dbReference>
<reference evidence="4 5" key="1">
    <citation type="submission" date="2017-09" db="EMBL/GenBank/DDBJ databases">
        <title>Biodiversity and function of Thalassospira species in the particle-attached aromatic-hydrocarbon-degrading consortia from the surface seawater of the China South Sea.</title>
        <authorList>
            <person name="Dong C."/>
            <person name="Lai Q."/>
            <person name="Shao Z."/>
        </authorList>
    </citation>
    <scope>NUCLEOTIDE SEQUENCE [LARGE SCALE GENOMIC DNA]</scope>
    <source>
        <strain evidence="4 5">139Z-12</strain>
    </source>
</reference>
<accession>A0A2N3L864</accession>